<dbReference type="EMBL" id="CP000828">
    <property type="protein sequence ID" value="ABW28368.1"/>
    <property type="molecule type" value="Genomic_DNA"/>
</dbReference>
<dbReference type="InterPro" id="IPR007213">
    <property type="entry name" value="Ppm1/Ppm2/Tcmp"/>
</dbReference>
<dbReference type="RefSeq" id="WP_012163770.1">
    <property type="nucleotide sequence ID" value="NC_009925.1"/>
</dbReference>
<reference evidence="3 4" key="1">
    <citation type="journal article" date="2008" name="Proc. Natl. Acad. Sci. U.S.A.">
        <title>Niche adaptation and genome expansion in the chlorophyll d-producing cyanobacterium Acaryochloris marina.</title>
        <authorList>
            <person name="Swingley W.D."/>
            <person name="Chen M."/>
            <person name="Cheung P.C."/>
            <person name="Conrad A.L."/>
            <person name="Dejesa L.C."/>
            <person name="Hao J."/>
            <person name="Honchak B.M."/>
            <person name="Karbach L.E."/>
            <person name="Kurdoglu A."/>
            <person name="Lahiri S."/>
            <person name="Mastrian S.D."/>
            <person name="Miyashita H."/>
            <person name="Page L."/>
            <person name="Ramakrishna P."/>
            <person name="Satoh S."/>
            <person name="Sattley W.M."/>
            <person name="Shimada Y."/>
            <person name="Taylor H.L."/>
            <person name="Tomo T."/>
            <person name="Tsuchiya T."/>
            <person name="Wang Z.T."/>
            <person name="Raymond J."/>
            <person name="Mimuro M."/>
            <person name="Blankenship R.E."/>
            <person name="Touchman J.W."/>
        </authorList>
    </citation>
    <scope>NUCLEOTIDE SEQUENCE [LARGE SCALE GENOMIC DNA]</scope>
    <source>
        <strain evidence="4">MBIC 11017</strain>
    </source>
</reference>
<organism evidence="3 4">
    <name type="scientific">Acaryochloris marina (strain MBIC 11017)</name>
    <dbReference type="NCBI Taxonomy" id="329726"/>
    <lineage>
        <taxon>Bacteria</taxon>
        <taxon>Bacillati</taxon>
        <taxon>Cyanobacteriota</taxon>
        <taxon>Cyanophyceae</taxon>
        <taxon>Acaryochloridales</taxon>
        <taxon>Acaryochloridaceae</taxon>
        <taxon>Acaryochloris</taxon>
    </lineage>
</organism>
<dbReference type="SUPFAM" id="SSF53335">
    <property type="entry name" value="S-adenosyl-L-methionine-dependent methyltransferases"/>
    <property type="match status" value="1"/>
</dbReference>
<dbReference type="InterPro" id="IPR016874">
    <property type="entry name" value="TcmP-like"/>
</dbReference>
<keyword evidence="1 3" id="KW-0489">Methyltransferase</keyword>
<gene>
    <name evidence="3" type="primary">tcmP</name>
    <name evidence="3" type="ordered locus">AM1_3374</name>
</gene>
<accession>B0C021</accession>
<evidence type="ECO:0000256" key="2">
    <source>
        <dbReference type="ARBA" id="ARBA00022679"/>
    </source>
</evidence>
<dbReference type="PANTHER" id="PTHR43619:SF2">
    <property type="entry name" value="S-ADENOSYL-L-METHIONINE-DEPENDENT METHYLTRANSFERASES SUPERFAMILY PROTEIN"/>
    <property type="match status" value="1"/>
</dbReference>
<dbReference type="Proteomes" id="UP000000268">
    <property type="component" value="Chromosome"/>
</dbReference>
<dbReference type="eggNOG" id="COG3315">
    <property type="taxonomic scope" value="Bacteria"/>
</dbReference>
<dbReference type="KEGG" id="amr:AM1_3374"/>
<dbReference type="PIRSF" id="PIRSF028177">
    <property type="entry name" value="Polyketide_synth_Omtfrase_TcmP"/>
    <property type="match status" value="1"/>
</dbReference>
<proteinExistence type="predicted"/>
<evidence type="ECO:0000313" key="4">
    <source>
        <dbReference type="Proteomes" id="UP000000268"/>
    </source>
</evidence>
<dbReference type="HOGENOM" id="CLU_069348_0_0_3"/>
<dbReference type="GO" id="GO:0008168">
    <property type="term" value="F:methyltransferase activity"/>
    <property type="evidence" value="ECO:0007669"/>
    <property type="project" value="UniProtKB-KW"/>
</dbReference>
<sequence length="288" mass="32987">MPSTQSVSATQFRGVPETLMITLYARAMEHQRVNPILRDAKAADIIQQLDYDFSKFEQGWSSQLGCVIRARQIDQIVQNFIKTHPYAVIVNLGAGLCTRFSRLQTAHIHWYDVDFPDVIDLRKQVFAACGGQDGSDHNHLVAKSILDFTWMDEIDRELKQPMMVIYEGVSMYLTEADNKALLQQIQARFGPIEVLFDVISQRTARSTAKHDTVSKTSAEFKWGINQSLDLEHWGLGFILKREEFYLQHFLDDLQRLPAVWRLISRVFPALPMMLFKNSGRIVGLQVGL</sequence>
<dbReference type="GO" id="GO:0032259">
    <property type="term" value="P:methylation"/>
    <property type="evidence" value="ECO:0007669"/>
    <property type="project" value="UniProtKB-KW"/>
</dbReference>
<dbReference type="Gene3D" id="3.40.50.150">
    <property type="entry name" value="Vaccinia Virus protein VP39"/>
    <property type="match status" value="1"/>
</dbReference>
<keyword evidence="2 3" id="KW-0808">Transferase</keyword>
<keyword evidence="4" id="KW-1185">Reference proteome</keyword>
<dbReference type="Pfam" id="PF04072">
    <property type="entry name" value="LCM"/>
    <property type="match status" value="1"/>
</dbReference>
<evidence type="ECO:0000313" key="3">
    <source>
        <dbReference type="EMBL" id="ABW28368.1"/>
    </source>
</evidence>
<name>B0C021_ACAM1</name>
<dbReference type="InterPro" id="IPR029063">
    <property type="entry name" value="SAM-dependent_MTases_sf"/>
</dbReference>
<protein>
    <submittedName>
        <fullName evidence="3">Tetracenomycin polyketide synthesis O-methyltransferase TcmP, putative</fullName>
    </submittedName>
</protein>
<dbReference type="PANTHER" id="PTHR43619">
    <property type="entry name" value="S-ADENOSYL-L-METHIONINE-DEPENDENT METHYLTRANSFERASE YKTD-RELATED"/>
    <property type="match status" value="1"/>
</dbReference>
<evidence type="ECO:0000256" key="1">
    <source>
        <dbReference type="ARBA" id="ARBA00022603"/>
    </source>
</evidence>
<dbReference type="AlphaFoldDB" id="B0C021"/>